<dbReference type="InterPro" id="IPR050400">
    <property type="entry name" value="Bact_Cytoskel_RodZ"/>
</dbReference>
<keyword evidence="3" id="KW-1185">Reference proteome</keyword>
<dbReference type="Proteomes" id="UP000298631">
    <property type="component" value="Plasmid unnamed1"/>
</dbReference>
<dbReference type="RefSeq" id="WP_137194546.1">
    <property type="nucleotide sequence ID" value="NZ_CP039965.1"/>
</dbReference>
<gene>
    <name evidence="2" type="ORF">EOK75_13200</name>
</gene>
<name>A0A4P8EII7_9RHOB</name>
<dbReference type="EMBL" id="CP039965">
    <property type="protein sequence ID" value="QCO56768.1"/>
    <property type="molecule type" value="Genomic_DNA"/>
</dbReference>
<sequence>MIGRRKAPSTSETDKPKGFDDFELRLGDLMRGERATLGKSLLDVQRELKVKATYIAAIENCDTSAFETQGFVAGYVRSYSRYLGMDPDWAYAKFCREANFTLAHGMSVEASPVRLTKARSRVQDFGDPLANPNATFVPRSESILSRVEPGAVGSLLVLLGLIGGLGYGGWSVLQEVQRVQLAPVDQAPQVIAEIDPLGNVQGVAPVVRSAPESQAVEEVSTSIAANTQTPIRSDRLYRPQALDVPVLTSRDGPIAAIDPQRHAIAQLVAEVAGAPESDPVENEVQVVAADPNIVEILAVRPSWVRVSSADGTVLLEKVLDSCERYTVPLMEAAPVLRAGNSGSVYFTVNGKTFGPSAPGAQVVKNVALTADAVQAKFPNVETGQSVAVADANNAMVLCPSSPSL</sequence>
<evidence type="ECO:0000313" key="3">
    <source>
        <dbReference type="Proteomes" id="UP000298631"/>
    </source>
</evidence>
<dbReference type="PANTHER" id="PTHR34475:SF1">
    <property type="entry name" value="CYTOSKELETON PROTEIN RODZ"/>
    <property type="match status" value="1"/>
</dbReference>
<protein>
    <submittedName>
        <fullName evidence="2">DUF4115 domain-containing protein</fullName>
    </submittedName>
</protein>
<accession>A0A4P8EII7</accession>
<dbReference type="AlphaFoldDB" id="A0A4P8EII7"/>
<dbReference type="InterPro" id="IPR025194">
    <property type="entry name" value="RodZ-like_C"/>
</dbReference>
<evidence type="ECO:0000313" key="2">
    <source>
        <dbReference type="EMBL" id="QCO56768.1"/>
    </source>
</evidence>
<dbReference type="InterPro" id="IPR010982">
    <property type="entry name" value="Lambda_DNA-bd_dom_sf"/>
</dbReference>
<dbReference type="Pfam" id="PF13464">
    <property type="entry name" value="RodZ_C"/>
    <property type="match status" value="1"/>
</dbReference>
<keyword evidence="2" id="KW-0614">Plasmid</keyword>
<dbReference type="Gene3D" id="1.10.260.40">
    <property type="entry name" value="lambda repressor-like DNA-binding domains"/>
    <property type="match status" value="1"/>
</dbReference>
<dbReference type="Pfam" id="PF13413">
    <property type="entry name" value="HTH_25"/>
    <property type="match status" value="1"/>
</dbReference>
<organism evidence="2 3">
    <name type="scientific">Pseudorhodobacter turbinis</name>
    <dbReference type="NCBI Taxonomy" id="2500533"/>
    <lineage>
        <taxon>Bacteria</taxon>
        <taxon>Pseudomonadati</taxon>
        <taxon>Pseudomonadota</taxon>
        <taxon>Alphaproteobacteria</taxon>
        <taxon>Rhodobacterales</taxon>
        <taxon>Paracoccaceae</taxon>
        <taxon>Pseudorhodobacter</taxon>
    </lineage>
</organism>
<geneLocation type="plasmid" evidence="2 3">
    <name>unnamed1</name>
</geneLocation>
<dbReference type="GO" id="GO:0003677">
    <property type="term" value="F:DNA binding"/>
    <property type="evidence" value="ECO:0007669"/>
    <property type="project" value="InterPro"/>
</dbReference>
<evidence type="ECO:0000259" key="1">
    <source>
        <dbReference type="Pfam" id="PF13464"/>
    </source>
</evidence>
<reference evidence="2 3" key="1">
    <citation type="submission" date="2019-05" db="EMBL/GenBank/DDBJ databases">
        <title>Pseudorhodobacter turbinis sp. nov., isolated from the gut of the Korean turban shell.</title>
        <authorList>
            <person name="Jeong Y.-S."/>
            <person name="Kang W.-R."/>
            <person name="Bae J.-W."/>
        </authorList>
    </citation>
    <scope>NUCLEOTIDE SEQUENCE [LARGE SCALE GENOMIC DNA]</scope>
    <source>
        <strain evidence="2 3">S12M18</strain>
        <plasmid evidence="2 3">unnamed1</plasmid>
    </source>
</reference>
<dbReference type="KEGG" id="pseb:EOK75_13200"/>
<feature type="domain" description="Cytoskeleton protein RodZ-like C-terminal" evidence="1">
    <location>
        <begin position="297"/>
        <end position="366"/>
    </location>
</feature>
<proteinExistence type="predicted"/>
<dbReference type="OrthoDB" id="9790252at2"/>
<dbReference type="PANTHER" id="PTHR34475">
    <property type="match status" value="1"/>
</dbReference>